<gene>
    <name evidence="1" type="ORF">WKW77_21300</name>
</gene>
<dbReference type="EMBL" id="JBBKZU010000009">
    <property type="protein sequence ID" value="MEJ8813637.1"/>
    <property type="molecule type" value="Genomic_DNA"/>
</dbReference>
<reference evidence="1 2" key="1">
    <citation type="submission" date="2024-03" db="EMBL/GenBank/DDBJ databases">
        <title>Novel species of the genus Variovorax.</title>
        <authorList>
            <person name="Liu Q."/>
            <person name="Xin Y.-H."/>
        </authorList>
    </citation>
    <scope>NUCLEOTIDE SEQUENCE [LARGE SCALE GENOMIC DNA]</scope>
    <source>
        <strain evidence="1 2">KACC 18899</strain>
    </source>
</reference>
<evidence type="ECO:0000313" key="1">
    <source>
        <dbReference type="EMBL" id="MEJ8813637.1"/>
    </source>
</evidence>
<organism evidence="1 2">
    <name type="scientific">Variovorax ureilyticus</name>
    <dbReference type="NCBI Taxonomy" id="1836198"/>
    <lineage>
        <taxon>Bacteria</taxon>
        <taxon>Pseudomonadati</taxon>
        <taxon>Pseudomonadota</taxon>
        <taxon>Betaproteobacteria</taxon>
        <taxon>Burkholderiales</taxon>
        <taxon>Comamonadaceae</taxon>
        <taxon>Variovorax</taxon>
    </lineage>
</organism>
<sequence length="110" mass="11764">MTSESSEITDLQPGQALRVSVDEGFAVRVVQGSVQVVSPPAWFGDNVFNVKSTVHAEEVHVVERGGWIEIVALSAARVQGLPRPAPVSYVNTTRVGRLVQLLTGGLAWKG</sequence>
<evidence type="ECO:0000313" key="2">
    <source>
        <dbReference type="Proteomes" id="UP001365846"/>
    </source>
</evidence>
<protein>
    <submittedName>
        <fullName evidence="1">Uncharacterized protein</fullName>
    </submittedName>
</protein>
<comment type="caution">
    <text evidence="1">The sequence shown here is derived from an EMBL/GenBank/DDBJ whole genome shotgun (WGS) entry which is preliminary data.</text>
</comment>
<name>A0ABU8VIZ2_9BURK</name>
<dbReference type="Proteomes" id="UP001365846">
    <property type="component" value="Unassembled WGS sequence"/>
</dbReference>
<proteinExistence type="predicted"/>
<dbReference type="RefSeq" id="WP_340358875.1">
    <property type="nucleotide sequence ID" value="NZ_JBBKZU010000009.1"/>
</dbReference>
<accession>A0ABU8VIZ2</accession>
<keyword evidence="2" id="KW-1185">Reference proteome</keyword>